<dbReference type="Gene3D" id="3.40.50.2000">
    <property type="entry name" value="Glycogen Phosphorylase B"/>
    <property type="match status" value="2"/>
</dbReference>
<keyword evidence="2 4" id="KW-0808">Transferase</keyword>
<dbReference type="RefSeq" id="WP_052735834.1">
    <property type="nucleotide sequence ID" value="NZ_CP011312.1"/>
</dbReference>
<reference evidence="4 6" key="1">
    <citation type="journal article" date="2015" name="Genome Announc.">
        <title>Complete Genome Sequence of Corynebacterium kutscheri DSM 20755, a Corynebacterial Type Strain with Remarkably Low G+C Content of Chromosomal DNA.</title>
        <authorList>
            <person name="Ruckert C."/>
            <person name="Albersmeier A."/>
            <person name="Winkler A."/>
            <person name="Tauch A."/>
        </authorList>
    </citation>
    <scope>NUCLEOTIDE SEQUENCE [LARGE SCALE GENOMIC DNA]</scope>
    <source>
        <strain evidence="4 6">DSM 20755</strain>
    </source>
</reference>
<dbReference type="EC" id="2.4.1.-" evidence="4"/>
<protein>
    <submittedName>
        <fullName evidence="4">Glycosyltransferase</fullName>
        <ecNumber evidence="4">2.4.1.-</ecNumber>
    </submittedName>
</protein>
<dbReference type="Pfam" id="PF13439">
    <property type="entry name" value="Glyco_transf_4"/>
    <property type="match status" value="1"/>
</dbReference>
<dbReference type="Pfam" id="PF13692">
    <property type="entry name" value="Glyco_trans_1_4"/>
    <property type="match status" value="1"/>
</dbReference>
<feature type="domain" description="Glycosyltransferase subfamily 4-like N-terminal" evidence="3">
    <location>
        <begin position="14"/>
        <end position="194"/>
    </location>
</feature>
<evidence type="ECO:0000256" key="2">
    <source>
        <dbReference type="ARBA" id="ARBA00022679"/>
    </source>
</evidence>
<dbReference type="Proteomes" id="UP000271380">
    <property type="component" value="Chromosome"/>
</dbReference>
<organism evidence="4 6">
    <name type="scientific">Corynebacterium kutscheri</name>
    <dbReference type="NCBI Taxonomy" id="35755"/>
    <lineage>
        <taxon>Bacteria</taxon>
        <taxon>Bacillati</taxon>
        <taxon>Actinomycetota</taxon>
        <taxon>Actinomycetes</taxon>
        <taxon>Mycobacteriales</taxon>
        <taxon>Corynebacteriaceae</taxon>
        <taxon>Corynebacterium</taxon>
    </lineage>
</organism>
<keyword evidence="6" id="KW-1185">Reference proteome</keyword>
<dbReference type="HOGENOM" id="CLU_009583_2_0_11"/>
<dbReference type="EMBL" id="LR134377">
    <property type="protein sequence ID" value="VEH05069.1"/>
    <property type="molecule type" value="Genomic_DNA"/>
</dbReference>
<dbReference type="CDD" id="cd03814">
    <property type="entry name" value="GT4-like"/>
    <property type="match status" value="1"/>
</dbReference>
<evidence type="ECO:0000313" key="4">
    <source>
        <dbReference type="EMBL" id="AKE40505.1"/>
    </source>
</evidence>
<reference evidence="5 7" key="2">
    <citation type="submission" date="2018-12" db="EMBL/GenBank/DDBJ databases">
        <authorList>
            <consortium name="Pathogen Informatics"/>
        </authorList>
    </citation>
    <scope>NUCLEOTIDE SEQUENCE [LARGE SCALE GENOMIC DNA]</scope>
    <source>
        <strain evidence="5 7">NCTC949</strain>
    </source>
</reference>
<evidence type="ECO:0000259" key="3">
    <source>
        <dbReference type="Pfam" id="PF13439"/>
    </source>
</evidence>
<name>A0A0F6QZ41_9CORY</name>
<dbReference type="InterPro" id="IPR050194">
    <property type="entry name" value="Glycosyltransferase_grp1"/>
</dbReference>
<dbReference type="STRING" id="35755.UL82_01365"/>
<dbReference type="PANTHER" id="PTHR45947">
    <property type="entry name" value="SULFOQUINOVOSYL TRANSFERASE SQD2"/>
    <property type="match status" value="1"/>
</dbReference>
<dbReference type="AlphaFoldDB" id="A0A0F6QZ41"/>
<dbReference type="SUPFAM" id="SSF53756">
    <property type="entry name" value="UDP-Glycosyltransferase/glycogen phosphorylase"/>
    <property type="match status" value="1"/>
</dbReference>
<proteinExistence type="predicted"/>
<evidence type="ECO:0000313" key="5">
    <source>
        <dbReference type="EMBL" id="VEH05069.1"/>
    </source>
</evidence>
<gene>
    <name evidence="4" type="primary">mgtA</name>
    <name evidence="5" type="synonym">pimB_1</name>
    <name evidence="5" type="ORF">NCTC949_00416</name>
    <name evidence="4" type="ORF">UL82_01365</name>
</gene>
<dbReference type="PANTHER" id="PTHR45947:SF3">
    <property type="entry name" value="SULFOQUINOVOSYL TRANSFERASE SQD2"/>
    <property type="match status" value="1"/>
</dbReference>
<evidence type="ECO:0000256" key="1">
    <source>
        <dbReference type="ARBA" id="ARBA00022676"/>
    </source>
</evidence>
<dbReference type="EMBL" id="CP011312">
    <property type="protein sequence ID" value="AKE40505.1"/>
    <property type="molecule type" value="Genomic_DNA"/>
</dbReference>
<dbReference type="Proteomes" id="UP000033457">
    <property type="component" value="Chromosome"/>
</dbReference>
<dbReference type="GO" id="GO:1901137">
    <property type="term" value="P:carbohydrate derivative biosynthetic process"/>
    <property type="evidence" value="ECO:0007669"/>
    <property type="project" value="UniProtKB-ARBA"/>
</dbReference>
<keyword evidence="1 4" id="KW-0328">Glycosyltransferase</keyword>
<dbReference type="InterPro" id="IPR028098">
    <property type="entry name" value="Glyco_trans_4-like_N"/>
</dbReference>
<sequence length="378" mass="41982">MRIAIVAESFLPEINGVSNSVARILDYAADHGHEVIIIAPGKAINKRTRDDRKNDEVTAHTPQSYAGFPIIRVPSIYPPLIDSFAVGVPTRTLSKALTNFRPDIVHLASPFVLGGVASFIARCKKIPTVAVYQTDIAGFANRYHLSQCATASWWWTRMVHNNCQRTLAPSRTSMLELRRRGIKNLYCWARGVDTMLFHPDNGDQKLRLAWDPTGKKTIVGYVGRLAAEKGVHRLRVLEQRRDMQLIIVGDGPERKQLATLLPSAIFLGARTGKELSRIYASFDVFVHPGEFETFCQTIQEAHASGVSTIAPRAGGPIDLINSDNGLLLDLEHFETDLVAAVDKLRGLSSDSVRQTVLGKTWPAVCEQLFEHYRCVQDS</sequence>
<dbReference type="GO" id="GO:1903509">
    <property type="term" value="P:liposaccharide metabolic process"/>
    <property type="evidence" value="ECO:0007669"/>
    <property type="project" value="UniProtKB-ARBA"/>
</dbReference>
<evidence type="ECO:0000313" key="6">
    <source>
        <dbReference type="Proteomes" id="UP000033457"/>
    </source>
</evidence>
<accession>A0A0F6QZ41</accession>
<evidence type="ECO:0000313" key="7">
    <source>
        <dbReference type="Proteomes" id="UP000271380"/>
    </source>
</evidence>
<dbReference type="GO" id="GO:0016758">
    <property type="term" value="F:hexosyltransferase activity"/>
    <property type="evidence" value="ECO:0007669"/>
    <property type="project" value="TreeGrafter"/>
</dbReference>
<dbReference type="KEGG" id="cku:UL82_01365"/>
<dbReference type="OrthoDB" id="9802525at2"/>